<gene>
    <name evidence="2" type="ordered locus">SVEN_1913</name>
</gene>
<keyword evidence="3" id="KW-1185">Reference proteome</keyword>
<dbReference type="RefSeq" id="WP_015033118.1">
    <property type="nucleotide sequence ID" value="NC_018750.1"/>
</dbReference>
<feature type="compositionally biased region" description="Basic and acidic residues" evidence="1">
    <location>
        <begin position="24"/>
        <end position="36"/>
    </location>
</feature>
<dbReference type="STRING" id="953739.SVEN_1913"/>
<name>F2RJJ0_STRVP</name>
<dbReference type="AlphaFoldDB" id="F2RJJ0"/>
<protein>
    <submittedName>
        <fullName evidence="2">Uncharacterized protein</fullName>
    </submittedName>
</protein>
<dbReference type="Proteomes" id="UP000006854">
    <property type="component" value="Chromosome"/>
</dbReference>
<reference evidence="2 3" key="1">
    <citation type="journal article" date="2011" name="BMC Genomics">
        <title>Genome-wide analysis of the role of GlnR in Streptomyces venezuelae provides new insights into global nitrogen regulation in actinomycetes.</title>
        <authorList>
            <person name="Pullan S.T."/>
            <person name="Bibb M.J."/>
            <person name="Merrick M."/>
        </authorList>
    </citation>
    <scope>NUCLEOTIDE SEQUENCE [LARGE SCALE GENOMIC DNA]</scope>
    <source>
        <strain evidence="2">ATCC 10712</strain>
    </source>
</reference>
<sequence length="65" mass="7528">MAWFKKASDADLQQSMEMASHCADQARKDGNRKRESEFHEVLNGMIDEAQSRGWTDTKGGWLRRK</sequence>
<evidence type="ECO:0000313" key="3">
    <source>
        <dbReference type="Proteomes" id="UP000006854"/>
    </source>
</evidence>
<dbReference type="HOGENOM" id="CLU_2848173_0_0_11"/>
<organism evidence="2 3">
    <name type="scientific">Streptomyces venezuelae (strain ATCC 10712 / CBS 650.69 / DSM 40230 / JCM 4526 / NBRC 13096 / PD 04745)</name>
    <dbReference type="NCBI Taxonomy" id="953739"/>
    <lineage>
        <taxon>Bacteria</taxon>
        <taxon>Bacillati</taxon>
        <taxon>Actinomycetota</taxon>
        <taxon>Actinomycetes</taxon>
        <taxon>Kitasatosporales</taxon>
        <taxon>Streptomycetaceae</taxon>
        <taxon>Streptomyces</taxon>
    </lineage>
</organism>
<evidence type="ECO:0000256" key="1">
    <source>
        <dbReference type="SAM" id="MobiDB-lite"/>
    </source>
</evidence>
<dbReference type="GeneID" id="51862491"/>
<evidence type="ECO:0000313" key="2">
    <source>
        <dbReference type="EMBL" id="CCA55200.1"/>
    </source>
</evidence>
<dbReference type="KEGG" id="sve:SVEN_1913"/>
<dbReference type="PATRIC" id="fig|953739.5.peg.4067"/>
<accession>F2RJJ0</accession>
<feature type="region of interest" description="Disordered" evidence="1">
    <location>
        <begin position="16"/>
        <end position="36"/>
    </location>
</feature>
<dbReference type="EMBL" id="FR845719">
    <property type="protein sequence ID" value="CCA55200.1"/>
    <property type="molecule type" value="Genomic_DNA"/>
</dbReference>
<dbReference type="OrthoDB" id="4324245at2"/>
<proteinExistence type="predicted"/>